<dbReference type="Pfam" id="PF04082">
    <property type="entry name" value="Fungal_trans"/>
    <property type="match status" value="1"/>
</dbReference>
<feature type="region of interest" description="Disordered" evidence="3">
    <location>
        <begin position="50"/>
        <end position="80"/>
    </location>
</feature>
<dbReference type="PANTHER" id="PTHR46910">
    <property type="entry name" value="TRANSCRIPTION FACTOR PDR1"/>
    <property type="match status" value="1"/>
</dbReference>
<evidence type="ECO:0000256" key="1">
    <source>
        <dbReference type="ARBA" id="ARBA00022723"/>
    </source>
</evidence>
<keyword evidence="2" id="KW-0539">Nucleus</keyword>
<keyword evidence="1" id="KW-0479">Metal-binding</keyword>
<dbReference type="InterPro" id="IPR001138">
    <property type="entry name" value="Zn2Cys6_DnaBD"/>
</dbReference>
<dbReference type="CDD" id="cd00067">
    <property type="entry name" value="GAL4"/>
    <property type="match status" value="1"/>
</dbReference>
<evidence type="ECO:0000313" key="5">
    <source>
        <dbReference type="EMBL" id="OAG15644.1"/>
    </source>
</evidence>
<dbReference type="PROSITE" id="PS50048">
    <property type="entry name" value="ZN2_CY6_FUNGAL_2"/>
    <property type="match status" value="1"/>
</dbReference>
<sequence length="762" mass="85856">MRAEAVLPTRVSNACERCRRNKSRCDISRPCALCVRANVECVVSNVEVPARAPKRKRTRGPSREASHEQPPAPMQSHDDAHQTIDTEINSRDESRRASMAEGEANSAMDIAHQIYRLGSQPTLKRTTSAIPGGDVYGRAPAPRLDRTQRKNIVAILGHPLPPTDMMRALLEEYFDSVHWFSLVIYEPRFRAKFESIRDGHAYPSQKSFLLLLSTVVGMGAWYKSHKKDMDLDFPDEDWYAWSQSLIQGAGSQLTELMDQSTISSVQTCILLGSYYVYHGKPNLSFALLGATIRTAQSIGLHRQPLRGDSHSIEERKRVWWTIYTWDRFASITYGRPIGINEKDCNTNHPIDICESPYFKPGGPPEADLTICYSSYQRELNKLYLIASPIIEIIFGMRAVGPNERPSGPQYTDQILEVTEKLWAWRRHLPPHLLLDMASDCSIDQSRTTRVHQLQALSLQLTFDNLLIIFNRPLIAKQVDHLIRTQPESGHGVALSPASLTNTGSPFLTAHESSPLNTSHMSSTEQWWHAALRTSKVTELPRLSQLATDSHLVAFLAINLFNSAIVMAVLALSDPLSDRAQEVKRTITRIFRLQELLGKKTQLSMQSNVVLKDVIQMLLRREADTIFGESDITRSHAGTALMSVEDTLRLPTQLPSNGHHRPQHNTVDRMQRVHESMASVQRVFPTGLDGIYRDDTADVQQWAANNGDTGHLPSGHNVDWSNAGTQDFHLEGELDWISDDNNVDVTGNGLYWFWDSVWNEPPL</sequence>
<dbReference type="SMART" id="SM00906">
    <property type="entry name" value="Fungal_trans"/>
    <property type="match status" value="1"/>
</dbReference>
<name>A0A177D7F2_ALTAL</name>
<protein>
    <recommendedName>
        <fullName evidence="4">Zn(2)-C6 fungal-type domain-containing protein</fullName>
    </recommendedName>
</protein>
<dbReference type="InterPro" id="IPR036864">
    <property type="entry name" value="Zn2-C6_fun-type_DNA-bd_sf"/>
</dbReference>
<dbReference type="GeneID" id="29112479"/>
<dbReference type="SUPFAM" id="SSF57701">
    <property type="entry name" value="Zn2/Cys6 DNA-binding domain"/>
    <property type="match status" value="1"/>
</dbReference>
<evidence type="ECO:0000259" key="4">
    <source>
        <dbReference type="PROSITE" id="PS50048"/>
    </source>
</evidence>
<keyword evidence="6" id="KW-1185">Reference proteome</keyword>
<gene>
    <name evidence="5" type="ORF">CC77DRAFT_1034645</name>
</gene>
<dbReference type="PANTHER" id="PTHR46910:SF8">
    <property type="entry name" value="ZN(II)2CYS6 TRANSCRIPTION FACTOR (EUROFUNG)"/>
    <property type="match status" value="1"/>
</dbReference>
<dbReference type="PROSITE" id="PS00463">
    <property type="entry name" value="ZN2_CY6_FUNGAL_1"/>
    <property type="match status" value="1"/>
</dbReference>
<dbReference type="AlphaFoldDB" id="A0A177D7F2"/>
<dbReference type="Pfam" id="PF00172">
    <property type="entry name" value="Zn_clus"/>
    <property type="match status" value="1"/>
</dbReference>
<dbReference type="GO" id="GO:0008270">
    <property type="term" value="F:zinc ion binding"/>
    <property type="evidence" value="ECO:0007669"/>
    <property type="project" value="InterPro"/>
</dbReference>
<reference evidence="5 6" key="1">
    <citation type="submission" date="2016-05" db="EMBL/GenBank/DDBJ databases">
        <title>Comparative analysis of secretome profiles of manganese(II)-oxidizing ascomycete fungi.</title>
        <authorList>
            <consortium name="DOE Joint Genome Institute"/>
            <person name="Zeiner C.A."/>
            <person name="Purvine S.O."/>
            <person name="Zink E.M."/>
            <person name="Wu S."/>
            <person name="Pasa-Tolic L."/>
            <person name="Chaput D.L."/>
            <person name="Haridas S."/>
            <person name="Grigoriev I.V."/>
            <person name="Santelli C.M."/>
            <person name="Hansel C.M."/>
        </authorList>
    </citation>
    <scope>NUCLEOTIDE SEQUENCE [LARGE SCALE GENOMIC DNA]</scope>
    <source>
        <strain evidence="5 6">SRC1lrK2f</strain>
    </source>
</reference>
<dbReference type="Gene3D" id="4.10.240.10">
    <property type="entry name" value="Zn(2)-C6 fungal-type DNA-binding domain"/>
    <property type="match status" value="1"/>
</dbReference>
<dbReference type="KEGG" id="aalt:CC77DRAFT_1034645"/>
<dbReference type="OMA" id="GINDKDC"/>
<evidence type="ECO:0000256" key="3">
    <source>
        <dbReference type="SAM" id="MobiDB-lite"/>
    </source>
</evidence>
<evidence type="ECO:0000256" key="2">
    <source>
        <dbReference type="ARBA" id="ARBA00023242"/>
    </source>
</evidence>
<dbReference type="GO" id="GO:0006351">
    <property type="term" value="P:DNA-templated transcription"/>
    <property type="evidence" value="ECO:0007669"/>
    <property type="project" value="InterPro"/>
</dbReference>
<dbReference type="GO" id="GO:0003677">
    <property type="term" value="F:DNA binding"/>
    <property type="evidence" value="ECO:0007669"/>
    <property type="project" value="InterPro"/>
</dbReference>
<dbReference type="Proteomes" id="UP000077248">
    <property type="component" value="Unassembled WGS sequence"/>
</dbReference>
<dbReference type="InterPro" id="IPR050987">
    <property type="entry name" value="AtrR-like"/>
</dbReference>
<dbReference type="InterPro" id="IPR007219">
    <property type="entry name" value="XnlR_reg_dom"/>
</dbReference>
<dbReference type="EMBL" id="KV441492">
    <property type="protein sequence ID" value="OAG15644.1"/>
    <property type="molecule type" value="Genomic_DNA"/>
</dbReference>
<dbReference type="CDD" id="cd12148">
    <property type="entry name" value="fungal_TF_MHR"/>
    <property type="match status" value="1"/>
</dbReference>
<feature type="domain" description="Zn(2)-C6 fungal-type" evidence="4">
    <location>
        <begin position="14"/>
        <end position="43"/>
    </location>
</feature>
<accession>A0A177D7F2</accession>
<evidence type="ECO:0000313" key="6">
    <source>
        <dbReference type="Proteomes" id="UP000077248"/>
    </source>
</evidence>
<proteinExistence type="predicted"/>
<dbReference type="RefSeq" id="XP_018381065.1">
    <property type="nucleotide sequence ID" value="XM_018526885.1"/>
</dbReference>
<dbReference type="GO" id="GO:0000981">
    <property type="term" value="F:DNA-binding transcription factor activity, RNA polymerase II-specific"/>
    <property type="evidence" value="ECO:0007669"/>
    <property type="project" value="InterPro"/>
</dbReference>
<dbReference type="STRING" id="5599.A0A177D7F2"/>
<dbReference type="SMART" id="SM00066">
    <property type="entry name" value="GAL4"/>
    <property type="match status" value="1"/>
</dbReference>
<organism evidence="5 6">
    <name type="scientific">Alternaria alternata</name>
    <name type="common">Alternaria rot fungus</name>
    <name type="synonym">Torula alternata</name>
    <dbReference type="NCBI Taxonomy" id="5599"/>
    <lineage>
        <taxon>Eukaryota</taxon>
        <taxon>Fungi</taxon>
        <taxon>Dikarya</taxon>
        <taxon>Ascomycota</taxon>
        <taxon>Pezizomycotina</taxon>
        <taxon>Dothideomycetes</taxon>
        <taxon>Pleosporomycetidae</taxon>
        <taxon>Pleosporales</taxon>
        <taxon>Pleosporineae</taxon>
        <taxon>Pleosporaceae</taxon>
        <taxon>Alternaria</taxon>
        <taxon>Alternaria sect. Alternaria</taxon>
        <taxon>Alternaria alternata complex</taxon>
    </lineage>
</organism>
<dbReference type="VEuPathDB" id="FungiDB:CC77DRAFT_1034645"/>